<proteinExistence type="predicted"/>
<evidence type="ECO:0008006" key="3">
    <source>
        <dbReference type="Google" id="ProtNLM"/>
    </source>
</evidence>
<keyword evidence="2" id="KW-1185">Reference proteome</keyword>
<dbReference type="EMBL" id="FTOA01000009">
    <property type="protein sequence ID" value="SIT15854.1"/>
    <property type="molecule type" value="Genomic_DNA"/>
</dbReference>
<dbReference type="AlphaFoldDB" id="A0A1N7PZ23"/>
<gene>
    <name evidence="1" type="ORF">SAMN05421779_1096</name>
</gene>
<dbReference type="Proteomes" id="UP000185678">
    <property type="component" value="Unassembled WGS sequence"/>
</dbReference>
<reference evidence="1 2" key="1">
    <citation type="submission" date="2017-01" db="EMBL/GenBank/DDBJ databases">
        <authorList>
            <person name="Mah S.A."/>
            <person name="Swanson W.J."/>
            <person name="Moy G.W."/>
            <person name="Vacquier V.D."/>
        </authorList>
    </citation>
    <scope>NUCLEOTIDE SEQUENCE [LARGE SCALE GENOMIC DNA]</scope>
    <source>
        <strain evidence="1 2">DSM 11589</strain>
    </source>
</reference>
<accession>A0A1N7PZ23</accession>
<protein>
    <recommendedName>
        <fullName evidence="3">Aspartate/glutamate racemase family protein</fullName>
    </recommendedName>
</protein>
<evidence type="ECO:0000313" key="2">
    <source>
        <dbReference type="Proteomes" id="UP000185678"/>
    </source>
</evidence>
<name>A0A1N7PZ23_9PROT</name>
<organism evidence="1 2">
    <name type="scientific">Insolitispirillum peregrinum</name>
    <dbReference type="NCBI Taxonomy" id="80876"/>
    <lineage>
        <taxon>Bacteria</taxon>
        <taxon>Pseudomonadati</taxon>
        <taxon>Pseudomonadota</taxon>
        <taxon>Alphaproteobacteria</taxon>
        <taxon>Rhodospirillales</taxon>
        <taxon>Novispirillaceae</taxon>
        <taxon>Insolitispirillum</taxon>
    </lineage>
</organism>
<dbReference type="OrthoDB" id="5465390at2"/>
<dbReference type="STRING" id="80876.SAMN05421779_1096"/>
<dbReference type="NCBIfam" id="NF005679">
    <property type="entry name" value="PRK07475.1"/>
    <property type="match status" value="1"/>
</dbReference>
<sequence length="238" mass="24068">MTAPLGIIMLDTAFPRPVGDVGNAASWPFPVLYRTVHGATARLVVSGQDGPLLEAFAAAGEDLRRAGACALTTSCGFLVLRQQALAARVGLPLATSSLLQIPAVAATLPAGRRVGVITYDAAALSLAHFTAAGLSEIPPVAGLPRGGALHGMIEDGAPYDRAALAAELLTVATGLISSAPDIGALVLECTNLPPFSALLAKVTGLPVYDSLTLGCWLHAAAVPPVRSSIDCDSGAEGN</sequence>
<evidence type="ECO:0000313" key="1">
    <source>
        <dbReference type="EMBL" id="SIT15854.1"/>
    </source>
</evidence>